<evidence type="ECO:0000313" key="1">
    <source>
        <dbReference type="EMBL" id="KAL1525435.1"/>
    </source>
</evidence>
<proteinExistence type="predicted"/>
<evidence type="ECO:0008006" key="3">
    <source>
        <dbReference type="Google" id="ProtNLM"/>
    </source>
</evidence>
<name>A0AB34JUA5_PRYPA</name>
<dbReference type="AlphaFoldDB" id="A0AB34JUA5"/>
<gene>
    <name evidence="1" type="ORF">AB1Y20_020293</name>
</gene>
<sequence>MAQPVSVQLGTPAGDALLLIPADHALVSGLPMLPWAQHASVNGVAMVSLHHFQAVRAFGPYLRFSKQPSDMDFARNTSVLYFKLNSAAWERILAAHIKAGLLEAMAEAGATTVAEYVDVFNSLQFNDWSDLELHSTDFAPCEPFAQPATAGVPGRPAVYQGRGARRRLITAAVAAQPGSAGQPGPAALKFLELTKLSSMEHTGEAQAFWELSYLLGMLGQCFTRSSRDDELSSVRLVAAALLAALRSRYQGSIL</sequence>
<dbReference type="Proteomes" id="UP001515480">
    <property type="component" value="Unassembled WGS sequence"/>
</dbReference>
<protein>
    <recommendedName>
        <fullName evidence="3">E3 ubiquitin-protein ligase</fullName>
    </recommendedName>
</protein>
<comment type="caution">
    <text evidence="1">The sequence shown here is derived from an EMBL/GenBank/DDBJ whole genome shotgun (WGS) entry which is preliminary data.</text>
</comment>
<organism evidence="1 2">
    <name type="scientific">Prymnesium parvum</name>
    <name type="common">Toxic golden alga</name>
    <dbReference type="NCBI Taxonomy" id="97485"/>
    <lineage>
        <taxon>Eukaryota</taxon>
        <taxon>Haptista</taxon>
        <taxon>Haptophyta</taxon>
        <taxon>Prymnesiophyceae</taxon>
        <taxon>Prymnesiales</taxon>
        <taxon>Prymnesiaceae</taxon>
        <taxon>Prymnesium</taxon>
    </lineage>
</organism>
<evidence type="ECO:0000313" key="2">
    <source>
        <dbReference type="Proteomes" id="UP001515480"/>
    </source>
</evidence>
<reference evidence="1 2" key="1">
    <citation type="journal article" date="2024" name="Science">
        <title>Giant polyketide synthase enzymes in the biosynthesis of giant marine polyether toxins.</title>
        <authorList>
            <person name="Fallon T.R."/>
            <person name="Shende V.V."/>
            <person name="Wierzbicki I.H."/>
            <person name="Pendleton A.L."/>
            <person name="Watervoot N.F."/>
            <person name="Auber R.P."/>
            <person name="Gonzalez D.J."/>
            <person name="Wisecaver J.H."/>
            <person name="Moore B.S."/>
        </authorList>
    </citation>
    <scope>NUCLEOTIDE SEQUENCE [LARGE SCALE GENOMIC DNA]</scope>
    <source>
        <strain evidence="1 2">12B1</strain>
    </source>
</reference>
<accession>A0AB34JUA5</accession>
<dbReference type="EMBL" id="JBGBPQ010000004">
    <property type="protein sequence ID" value="KAL1525435.1"/>
    <property type="molecule type" value="Genomic_DNA"/>
</dbReference>
<keyword evidence="2" id="KW-1185">Reference proteome</keyword>